<dbReference type="SUPFAM" id="SSF52799">
    <property type="entry name" value="(Phosphotyrosine protein) phosphatases II"/>
    <property type="match status" value="1"/>
</dbReference>
<organism evidence="1 2">
    <name type="scientific">Stieleria magnilauensis</name>
    <dbReference type="NCBI Taxonomy" id="2527963"/>
    <lineage>
        <taxon>Bacteria</taxon>
        <taxon>Pseudomonadati</taxon>
        <taxon>Planctomycetota</taxon>
        <taxon>Planctomycetia</taxon>
        <taxon>Pirellulales</taxon>
        <taxon>Pirellulaceae</taxon>
        <taxon>Stieleria</taxon>
    </lineage>
</organism>
<dbReference type="Gene3D" id="3.90.190.10">
    <property type="entry name" value="Protein tyrosine phosphatase superfamily"/>
    <property type="match status" value="1"/>
</dbReference>
<evidence type="ECO:0000313" key="2">
    <source>
        <dbReference type="Proteomes" id="UP000318081"/>
    </source>
</evidence>
<evidence type="ECO:0000313" key="1">
    <source>
        <dbReference type="EMBL" id="QDV83411.1"/>
    </source>
</evidence>
<evidence type="ECO:0008006" key="3">
    <source>
        <dbReference type="Google" id="ProtNLM"/>
    </source>
</evidence>
<reference evidence="1 2" key="1">
    <citation type="submission" date="2019-02" db="EMBL/GenBank/DDBJ databases">
        <title>Deep-cultivation of Planctomycetes and their phenomic and genomic characterization uncovers novel biology.</title>
        <authorList>
            <person name="Wiegand S."/>
            <person name="Jogler M."/>
            <person name="Boedeker C."/>
            <person name="Pinto D."/>
            <person name="Vollmers J."/>
            <person name="Rivas-Marin E."/>
            <person name="Kohn T."/>
            <person name="Peeters S.H."/>
            <person name="Heuer A."/>
            <person name="Rast P."/>
            <person name="Oberbeckmann S."/>
            <person name="Bunk B."/>
            <person name="Jeske O."/>
            <person name="Meyerdierks A."/>
            <person name="Storesund J.E."/>
            <person name="Kallscheuer N."/>
            <person name="Luecker S."/>
            <person name="Lage O.M."/>
            <person name="Pohl T."/>
            <person name="Merkel B.J."/>
            <person name="Hornburger P."/>
            <person name="Mueller R.-W."/>
            <person name="Bruemmer F."/>
            <person name="Labrenz M."/>
            <person name="Spormann A.M."/>
            <person name="Op den Camp H."/>
            <person name="Overmann J."/>
            <person name="Amann R."/>
            <person name="Jetten M.S.M."/>
            <person name="Mascher T."/>
            <person name="Medema M.H."/>
            <person name="Devos D.P."/>
            <person name="Kaster A.-K."/>
            <person name="Ovreas L."/>
            <person name="Rohde M."/>
            <person name="Galperin M.Y."/>
            <person name="Jogler C."/>
        </authorList>
    </citation>
    <scope>NUCLEOTIDE SEQUENCE [LARGE SCALE GENOMIC DNA]</scope>
    <source>
        <strain evidence="1 2">TBK1r</strain>
    </source>
</reference>
<dbReference type="EMBL" id="CP036432">
    <property type="protein sequence ID" value="QDV83411.1"/>
    <property type="molecule type" value="Genomic_DNA"/>
</dbReference>
<keyword evidence="2" id="KW-1185">Reference proteome</keyword>
<proteinExistence type="predicted"/>
<sequence>MQIEVYTLAGLLQSGWTANRVPGRRHAAVAGCEERGLVRESGRLESFIGSTTPYPTDVQIQSRLFDESRFRLRELWMDRITAWIARTLGLVSLLGCLQSNVQLHAGNSGGEATAQSDGEQLTTPRRIAAQHLPNPIQVHPNVISGGLPGDENAFQELQSLGVKTVISVDGMKPDVETARKYGLRYIHLPHGYDGIPDERVKELAKAVRGFEEKIYIHCHHGKHRSPAAASVACVAAGLIPRSESLAILQLAGTSHHYRGLYESARVVTPIETALLDELTVEFPESVDLPPMAEAMVAMEHTHEHLKQIAEAGWRSPANHPDLHPAHQALLMREHFTELLRSDDVLKESDLFRHYLRESEQAAEGLEAALRTWASKSASVDAQPPATARRFLAKISANCKACHQHSRDVPLSEK</sequence>
<gene>
    <name evidence="1" type="ORF">TBK1r_23510</name>
</gene>
<protein>
    <recommendedName>
        <fullName evidence="3">Tyrosine specific protein phosphatases domain-containing protein</fullName>
    </recommendedName>
</protein>
<name>A0ABX5XNM6_9BACT</name>
<dbReference type="Proteomes" id="UP000318081">
    <property type="component" value="Chromosome"/>
</dbReference>
<dbReference type="InterPro" id="IPR029021">
    <property type="entry name" value="Prot-tyrosine_phosphatase-like"/>
</dbReference>
<accession>A0ABX5XNM6</accession>